<evidence type="ECO:0000313" key="12">
    <source>
        <dbReference type="Proteomes" id="UP000215335"/>
    </source>
</evidence>
<dbReference type="PANTHER" id="PTHR42643">
    <property type="entry name" value="IONOTROPIC RECEPTOR 20A-RELATED"/>
    <property type="match status" value="1"/>
</dbReference>
<evidence type="ECO:0000256" key="4">
    <source>
        <dbReference type="ARBA" id="ARBA00022692"/>
    </source>
</evidence>
<sequence length="661" mass="74988">MPDDESAALNLRSVEVHNSIQIIQMEFVGMSVLLLLLLCYLSTLLSTLATSSKTSHIGRLAPLLEYAGPLYSGAFSIVTSFSCSDVDGRFELLRDLSRIQVASNVLDLEKSIDRLSEIAWEKGYGGQNEIPSDAHRVLFILDLDCPKIDDFIRKADREYMFAAPFKWLLTQRSNDTDDLVSRFAEVGAYPDSEVTVWQKETGQLLSIYRTNGNNDHLIEDRGSWMEEDRRMVVGDTNVTSRRRKDLGGIGLKSCLVITDPNTIHHLDDYHDKHIDTITKCNYPWVLILMNMLNATVTFEPVGSWGYKGPNGSWDGMIGMLQRGEIDFGGTGCFLTPERMGVIQYISLPTPTRNRFIFRRPPLSSVSNLFKLPFRNSVWFGSCALVILLVIMLYPAMKHEWMQFNEMEKAREPIPPNLSDDLLVIVGAVSQQGSWYEPRSVSTRIIVLFGLLAALNLYAAYTANIVALLQSTTGSIKTLQDLLNSPLMLAAHDNVYNRYYFKSFKDPIRRTIFEERIEPRTSKKTNWLTIEDGIEKLRGGYFAFHVELGPAYKLIQERYEEDEKCGFQEIDYLNVFYAHLVVRRRSPYLELLRVGAMRLYETGMRTKDINRLYTRKPECDGSSSRRFLSVGLAECYGAFSTLGYGLALALGVLIAEVVTIKL</sequence>
<gene>
    <name evidence="11" type="ORF">TSAR_013071</name>
</gene>
<dbReference type="GO" id="GO:0015276">
    <property type="term" value="F:ligand-gated monoatomic ion channel activity"/>
    <property type="evidence" value="ECO:0007669"/>
    <property type="project" value="InterPro"/>
</dbReference>
<evidence type="ECO:0000256" key="3">
    <source>
        <dbReference type="ARBA" id="ARBA00022475"/>
    </source>
</evidence>
<evidence type="ECO:0000259" key="10">
    <source>
        <dbReference type="Pfam" id="PF00060"/>
    </source>
</evidence>
<dbReference type="Gene3D" id="1.10.287.70">
    <property type="match status" value="1"/>
</dbReference>
<evidence type="ECO:0000256" key="7">
    <source>
        <dbReference type="ARBA" id="ARBA00023170"/>
    </source>
</evidence>
<dbReference type="SUPFAM" id="SSF53850">
    <property type="entry name" value="Periplasmic binding protein-like II"/>
    <property type="match status" value="1"/>
</dbReference>
<keyword evidence="5 9" id="KW-1133">Transmembrane helix</keyword>
<keyword evidence="4 9" id="KW-0812">Transmembrane</keyword>
<accession>A0A232FN58</accession>
<comment type="similarity">
    <text evidence="2">Belongs to the glutamate-gated ion channel (TC 1.A.10.1) family.</text>
</comment>
<feature type="transmembrane region" description="Helical" evidence="9">
    <location>
        <begin position="634"/>
        <end position="654"/>
    </location>
</feature>
<evidence type="ECO:0000256" key="9">
    <source>
        <dbReference type="SAM" id="Phobius"/>
    </source>
</evidence>
<proteinExistence type="inferred from homology"/>
<evidence type="ECO:0000256" key="6">
    <source>
        <dbReference type="ARBA" id="ARBA00023136"/>
    </source>
</evidence>
<keyword evidence="6 9" id="KW-0472">Membrane</keyword>
<reference evidence="11 12" key="1">
    <citation type="journal article" date="2017" name="Curr. Biol.">
        <title>The Evolution of Venom by Co-option of Single-Copy Genes.</title>
        <authorList>
            <person name="Martinson E.O."/>
            <person name="Mrinalini"/>
            <person name="Kelkar Y.D."/>
            <person name="Chang C.H."/>
            <person name="Werren J.H."/>
        </authorList>
    </citation>
    <scope>NUCLEOTIDE SEQUENCE [LARGE SCALE GENOMIC DNA]</scope>
    <source>
        <strain evidence="11 12">Alberta</strain>
        <tissue evidence="11">Whole body</tissue>
    </source>
</reference>
<keyword evidence="8" id="KW-0325">Glycoprotein</keyword>
<evidence type="ECO:0000313" key="11">
    <source>
        <dbReference type="EMBL" id="OXU31959.1"/>
    </source>
</evidence>
<feature type="transmembrane region" description="Helical" evidence="9">
    <location>
        <begin position="27"/>
        <end position="49"/>
    </location>
</feature>
<evidence type="ECO:0000256" key="5">
    <source>
        <dbReference type="ARBA" id="ARBA00022989"/>
    </source>
</evidence>
<name>A0A232FN58_9HYME</name>
<dbReference type="STRING" id="543379.A0A232FN58"/>
<dbReference type="PANTHER" id="PTHR42643:SF33">
    <property type="entry name" value="GLUTAMATE RECEPTOR 2-LIKE PROTEIN"/>
    <property type="match status" value="1"/>
</dbReference>
<evidence type="ECO:0000256" key="2">
    <source>
        <dbReference type="ARBA" id="ARBA00008685"/>
    </source>
</evidence>
<organism evidence="11 12">
    <name type="scientific">Trichomalopsis sarcophagae</name>
    <dbReference type="NCBI Taxonomy" id="543379"/>
    <lineage>
        <taxon>Eukaryota</taxon>
        <taxon>Metazoa</taxon>
        <taxon>Ecdysozoa</taxon>
        <taxon>Arthropoda</taxon>
        <taxon>Hexapoda</taxon>
        <taxon>Insecta</taxon>
        <taxon>Pterygota</taxon>
        <taxon>Neoptera</taxon>
        <taxon>Endopterygota</taxon>
        <taxon>Hymenoptera</taxon>
        <taxon>Apocrita</taxon>
        <taxon>Proctotrupomorpha</taxon>
        <taxon>Chalcidoidea</taxon>
        <taxon>Pteromalidae</taxon>
        <taxon>Pteromalinae</taxon>
        <taxon>Trichomalopsis</taxon>
    </lineage>
</organism>
<dbReference type="Gene3D" id="3.40.190.10">
    <property type="entry name" value="Periplasmic binding protein-like II"/>
    <property type="match status" value="1"/>
</dbReference>
<dbReference type="OrthoDB" id="6117597at2759"/>
<comment type="subcellular location">
    <subcellularLocation>
        <location evidence="1">Cell membrane</location>
        <topology evidence="1">Multi-pass membrane protein</topology>
    </subcellularLocation>
</comment>
<dbReference type="Proteomes" id="UP000215335">
    <property type="component" value="Unassembled WGS sequence"/>
</dbReference>
<dbReference type="GO" id="GO:0005886">
    <property type="term" value="C:plasma membrane"/>
    <property type="evidence" value="ECO:0007669"/>
    <property type="project" value="UniProtKB-SubCell"/>
</dbReference>
<dbReference type="InterPro" id="IPR001320">
    <property type="entry name" value="Iontro_rcpt_C"/>
</dbReference>
<keyword evidence="7" id="KW-0675">Receptor</keyword>
<keyword evidence="3" id="KW-1003">Cell membrane</keyword>
<dbReference type="InterPro" id="IPR052192">
    <property type="entry name" value="Insect_Ionotropic_Sensory_Rcpt"/>
</dbReference>
<feature type="transmembrane region" description="Helical" evidence="9">
    <location>
        <begin position="377"/>
        <end position="396"/>
    </location>
</feature>
<dbReference type="AlphaFoldDB" id="A0A232FN58"/>
<feature type="domain" description="Ionotropic glutamate receptor C-terminal" evidence="10">
    <location>
        <begin position="375"/>
        <end position="645"/>
    </location>
</feature>
<feature type="transmembrane region" description="Helical" evidence="9">
    <location>
        <begin position="444"/>
        <end position="468"/>
    </location>
</feature>
<dbReference type="GO" id="GO:0050906">
    <property type="term" value="P:detection of stimulus involved in sensory perception"/>
    <property type="evidence" value="ECO:0007669"/>
    <property type="project" value="UniProtKB-ARBA"/>
</dbReference>
<dbReference type="EMBL" id="NNAY01000014">
    <property type="protein sequence ID" value="OXU31959.1"/>
    <property type="molecule type" value="Genomic_DNA"/>
</dbReference>
<evidence type="ECO:0000256" key="1">
    <source>
        <dbReference type="ARBA" id="ARBA00004651"/>
    </source>
</evidence>
<comment type="caution">
    <text evidence="11">The sequence shown here is derived from an EMBL/GenBank/DDBJ whole genome shotgun (WGS) entry which is preliminary data.</text>
</comment>
<protein>
    <recommendedName>
        <fullName evidence="10">Ionotropic glutamate receptor C-terminal domain-containing protein</fullName>
    </recommendedName>
</protein>
<evidence type="ECO:0000256" key="8">
    <source>
        <dbReference type="ARBA" id="ARBA00023180"/>
    </source>
</evidence>
<dbReference type="Pfam" id="PF00060">
    <property type="entry name" value="Lig_chan"/>
    <property type="match status" value="1"/>
</dbReference>
<keyword evidence="12" id="KW-1185">Reference proteome</keyword>